<protein>
    <submittedName>
        <fullName evidence="1">Nicotinamidase-related amidase</fullName>
    </submittedName>
</protein>
<name>A0AC61PPY3_9FIRM</name>
<organism evidence="1 2">
    <name type="scientific">Aristaeella lactis</name>
    <dbReference type="NCBI Taxonomy" id="3046383"/>
    <lineage>
        <taxon>Bacteria</taxon>
        <taxon>Bacillati</taxon>
        <taxon>Bacillota</taxon>
        <taxon>Clostridia</taxon>
        <taxon>Eubacteriales</taxon>
        <taxon>Aristaeellaceae</taxon>
        <taxon>Aristaeella</taxon>
    </lineage>
</organism>
<dbReference type="EMBL" id="FWXZ01000007">
    <property type="protein sequence ID" value="SMC84203.1"/>
    <property type="molecule type" value="Genomic_DNA"/>
</dbReference>
<evidence type="ECO:0000313" key="2">
    <source>
        <dbReference type="Proteomes" id="UP000192328"/>
    </source>
</evidence>
<sequence length="173" mass="19596">MVLLVIDIQKGITDNRLYDFEGFINNTKRIIAAAREHNVEVIYVQHDDGPGTGFSVGDEAYEIADQVAPEKTDKVYVKDINSCFGNPELSAYLQGLDDRRLMIVGLQTNFCIDASVKSAFEKGFRVIIPEGTNSTFDNEYMDAGTTYRYYNEMMWPKRFAECVSVDEAISMMK</sequence>
<dbReference type="Proteomes" id="UP000192328">
    <property type="component" value="Unassembled WGS sequence"/>
</dbReference>
<comment type="caution">
    <text evidence="1">The sequence shown here is derived from an EMBL/GenBank/DDBJ whole genome shotgun (WGS) entry which is preliminary data.</text>
</comment>
<gene>
    <name evidence="1" type="ORF">SAMN06297397_2873</name>
</gene>
<accession>A0AC61PPY3</accession>
<proteinExistence type="predicted"/>
<evidence type="ECO:0000313" key="1">
    <source>
        <dbReference type="EMBL" id="SMC84203.1"/>
    </source>
</evidence>
<keyword evidence="2" id="KW-1185">Reference proteome</keyword>
<reference evidence="1" key="1">
    <citation type="submission" date="2017-04" db="EMBL/GenBank/DDBJ databases">
        <authorList>
            <person name="Varghese N."/>
            <person name="Submissions S."/>
        </authorList>
    </citation>
    <scope>NUCLEOTIDE SEQUENCE</scope>
    <source>
        <strain evidence="1">WTE2008</strain>
    </source>
</reference>